<dbReference type="SUPFAM" id="SSF81901">
    <property type="entry name" value="HCP-like"/>
    <property type="match status" value="1"/>
</dbReference>
<dbReference type="Gene3D" id="1.25.40.10">
    <property type="entry name" value="Tetratricopeptide repeat domain"/>
    <property type="match status" value="1"/>
</dbReference>
<keyword evidence="2" id="KW-1185">Reference proteome</keyword>
<dbReference type="Proteomes" id="UP000553963">
    <property type="component" value="Unassembled WGS sequence"/>
</dbReference>
<protein>
    <submittedName>
        <fullName evidence="1">TPR repeat protein</fullName>
    </submittedName>
</protein>
<proteinExistence type="predicted"/>
<organism evidence="1 2">
    <name type="scientific">Kaistia hirudinis</name>
    <dbReference type="NCBI Taxonomy" id="1293440"/>
    <lineage>
        <taxon>Bacteria</taxon>
        <taxon>Pseudomonadati</taxon>
        <taxon>Pseudomonadota</taxon>
        <taxon>Alphaproteobacteria</taxon>
        <taxon>Hyphomicrobiales</taxon>
        <taxon>Kaistiaceae</taxon>
        <taxon>Kaistia</taxon>
    </lineage>
</organism>
<evidence type="ECO:0000313" key="1">
    <source>
        <dbReference type="EMBL" id="MBB3932963.1"/>
    </source>
</evidence>
<dbReference type="InterPro" id="IPR011990">
    <property type="entry name" value="TPR-like_helical_dom_sf"/>
</dbReference>
<reference evidence="1 2" key="1">
    <citation type="submission" date="2020-08" db="EMBL/GenBank/DDBJ databases">
        <title>Genomic Encyclopedia of Type Strains, Phase IV (KMG-IV): sequencing the most valuable type-strain genomes for metagenomic binning, comparative biology and taxonomic classification.</title>
        <authorList>
            <person name="Goeker M."/>
        </authorList>
    </citation>
    <scope>NUCLEOTIDE SEQUENCE [LARGE SCALE GENOMIC DNA]</scope>
    <source>
        <strain evidence="1 2">DSM 25966</strain>
    </source>
</reference>
<sequence length="126" mass="14142">MSFVGEIDERLEPILYLIEEDYERGLAQLKLLAEEGHQLAIESLGCHLSYDGDDDAAMKWLLMANDFGSAVAAWNLAMMANQRGDRQDVKRWIDRSAELGEADAIDVQSLAYDVEAHLAKERGEDI</sequence>
<dbReference type="RefSeq" id="WP_183400615.1">
    <property type="nucleotide sequence ID" value="NZ_JACIDS010000005.1"/>
</dbReference>
<comment type="caution">
    <text evidence="1">The sequence shown here is derived from an EMBL/GenBank/DDBJ whole genome shotgun (WGS) entry which is preliminary data.</text>
</comment>
<evidence type="ECO:0000313" key="2">
    <source>
        <dbReference type="Proteomes" id="UP000553963"/>
    </source>
</evidence>
<gene>
    <name evidence="1" type="ORF">GGR25_004027</name>
</gene>
<dbReference type="AlphaFoldDB" id="A0A840AUR7"/>
<name>A0A840AUR7_9HYPH</name>
<dbReference type="EMBL" id="JACIDS010000005">
    <property type="protein sequence ID" value="MBB3932963.1"/>
    <property type="molecule type" value="Genomic_DNA"/>
</dbReference>
<accession>A0A840AUR7</accession>